<evidence type="ECO:0000313" key="3">
    <source>
        <dbReference type="Proteomes" id="UP000243376"/>
    </source>
</evidence>
<dbReference type="AlphaFoldDB" id="A0A2J6X873"/>
<evidence type="ECO:0000313" key="2">
    <source>
        <dbReference type="EMBL" id="PMP83315.1"/>
    </source>
</evidence>
<proteinExistence type="predicted"/>
<feature type="compositionally biased region" description="Low complexity" evidence="1">
    <location>
        <begin position="217"/>
        <end position="242"/>
    </location>
</feature>
<accession>A0A2J6X873</accession>
<feature type="region of interest" description="Disordered" evidence="1">
    <location>
        <begin position="64"/>
        <end position="117"/>
    </location>
</feature>
<gene>
    <name evidence="2" type="ORF">C0184_05505</name>
</gene>
<protein>
    <submittedName>
        <fullName evidence="2">Uncharacterized protein</fullName>
    </submittedName>
</protein>
<comment type="caution">
    <text evidence="2">The sequence shown here is derived from an EMBL/GenBank/DDBJ whole genome shotgun (WGS) entry which is preliminary data.</text>
</comment>
<dbReference type="EMBL" id="PNIQ01000363">
    <property type="protein sequence ID" value="PMP83315.1"/>
    <property type="molecule type" value="Genomic_DNA"/>
</dbReference>
<feature type="compositionally biased region" description="Low complexity" evidence="1">
    <location>
        <begin position="64"/>
        <end position="94"/>
    </location>
</feature>
<sequence>MNRFEEENPTVRWLPGFVRRWFGLTNDDPRRSVGGRYGWMPMWLKRLLNLDDDVVQYADEPSLPRRAASPAYPSSYTPGTPSFTPGTPSFTPRSVTAPSYRPAADTSPSTPARLSLAGDELSPDVQPIGYLLRAYARGALPPQGLEAFTREVRTTTEKVLNFYGYWFRFQTEELLRIGGDLCNALINALPGEPAQSQTPPTIRRIKVIADNGNGNASGSSSVSTTSSAISTTPTSSETEPKE</sequence>
<dbReference type="Proteomes" id="UP000243376">
    <property type="component" value="Unassembled WGS sequence"/>
</dbReference>
<organism evidence="2 3">
    <name type="scientific">Chloroflexus aggregans</name>
    <dbReference type="NCBI Taxonomy" id="152260"/>
    <lineage>
        <taxon>Bacteria</taxon>
        <taxon>Bacillati</taxon>
        <taxon>Chloroflexota</taxon>
        <taxon>Chloroflexia</taxon>
        <taxon>Chloroflexales</taxon>
        <taxon>Chloroflexineae</taxon>
        <taxon>Chloroflexaceae</taxon>
        <taxon>Chloroflexus</taxon>
    </lineage>
</organism>
<feature type="region of interest" description="Disordered" evidence="1">
    <location>
        <begin position="210"/>
        <end position="242"/>
    </location>
</feature>
<reference evidence="2 3" key="1">
    <citation type="submission" date="2018-01" db="EMBL/GenBank/DDBJ databases">
        <title>Metagenomic assembled genomes from two thermal pools in the Uzon Caldera, Kamchatka, Russia.</title>
        <authorList>
            <person name="Wilkins L."/>
            <person name="Ettinger C."/>
        </authorList>
    </citation>
    <scope>NUCLEOTIDE SEQUENCE [LARGE SCALE GENOMIC DNA]</scope>
    <source>
        <strain evidence="2">ZAV-02</strain>
    </source>
</reference>
<name>A0A2J6X873_9CHLR</name>
<evidence type="ECO:0000256" key="1">
    <source>
        <dbReference type="SAM" id="MobiDB-lite"/>
    </source>
</evidence>